<sequence length="85" mass="9896">MLQKELAGTVEKLSITTVPTVHFFVDGEKKDEVIGFDVARIVLTAKDLRVECDEIGQWYRRSQLPLRIPIKHDFNFDSKHDFNCF</sequence>
<protein>
    <recommendedName>
        <fullName evidence="3">Thioredoxin-like protein</fullName>
    </recommendedName>
</protein>
<evidence type="ECO:0000313" key="2">
    <source>
        <dbReference type="Proteomes" id="UP000187203"/>
    </source>
</evidence>
<evidence type="ECO:0008006" key="3">
    <source>
        <dbReference type="Google" id="ProtNLM"/>
    </source>
</evidence>
<accession>A0A1R3HI50</accession>
<organism evidence="1 2">
    <name type="scientific">Corchorus olitorius</name>
    <dbReference type="NCBI Taxonomy" id="93759"/>
    <lineage>
        <taxon>Eukaryota</taxon>
        <taxon>Viridiplantae</taxon>
        <taxon>Streptophyta</taxon>
        <taxon>Embryophyta</taxon>
        <taxon>Tracheophyta</taxon>
        <taxon>Spermatophyta</taxon>
        <taxon>Magnoliopsida</taxon>
        <taxon>eudicotyledons</taxon>
        <taxon>Gunneridae</taxon>
        <taxon>Pentapetalae</taxon>
        <taxon>rosids</taxon>
        <taxon>malvids</taxon>
        <taxon>Malvales</taxon>
        <taxon>Malvaceae</taxon>
        <taxon>Grewioideae</taxon>
        <taxon>Apeibeae</taxon>
        <taxon>Corchorus</taxon>
    </lineage>
</organism>
<dbReference type="EMBL" id="AWUE01020097">
    <property type="protein sequence ID" value="OMO69944.1"/>
    <property type="molecule type" value="Genomic_DNA"/>
</dbReference>
<reference evidence="2" key="1">
    <citation type="submission" date="2013-09" db="EMBL/GenBank/DDBJ databases">
        <title>Corchorus olitorius genome sequencing.</title>
        <authorList>
            <person name="Alam M."/>
            <person name="Haque M.S."/>
            <person name="Islam M.S."/>
            <person name="Emdad E.M."/>
            <person name="Islam M.M."/>
            <person name="Ahmed B."/>
            <person name="Halim A."/>
            <person name="Hossen Q.M.M."/>
            <person name="Hossain M.Z."/>
            <person name="Ahmed R."/>
            <person name="Khan M.M."/>
            <person name="Islam R."/>
            <person name="Rashid M.M."/>
            <person name="Khan S.A."/>
            <person name="Rahman M.S."/>
            <person name="Alam M."/>
            <person name="Yahiya A.S."/>
            <person name="Khan M.S."/>
            <person name="Azam M.S."/>
            <person name="Haque T."/>
            <person name="Lashkar M.Z.H."/>
            <person name="Akhand A.I."/>
            <person name="Morshed G."/>
            <person name="Roy S."/>
            <person name="Uddin K.S."/>
            <person name="Rabeya T."/>
            <person name="Hossain A.S."/>
            <person name="Chowdhury A."/>
            <person name="Snigdha A.R."/>
            <person name="Mortoza M.S."/>
            <person name="Matin S.A."/>
            <person name="Hoque S.M.E."/>
            <person name="Islam M.K."/>
            <person name="Roy D.K."/>
            <person name="Haider R."/>
            <person name="Moosa M.M."/>
            <person name="Elias S.M."/>
            <person name="Hasan A.M."/>
            <person name="Jahan S."/>
            <person name="Shafiuddin M."/>
            <person name="Mahmood N."/>
            <person name="Shommy N.S."/>
        </authorList>
    </citation>
    <scope>NUCLEOTIDE SEQUENCE [LARGE SCALE GENOMIC DNA]</scope>
    <source>
        <strain evidence="2">cv. O-4</strain>
    </source>
</reference>
<name>A0A1R3HI50_9ROSI</name>
<keyword evidence="2" id="KW-1185">Reference proteome</keyword>
<evidence type="ECO:0000313" key="1">
    <source>
        <dbReference type="EMBL" id="OMO69944.1"/>
    </source>
</evidence>
<gene>
    <name evidence="1" type="ORF">COLO4_28847</name>
</gene>
<dbReference type="AlphaFoldDB" id="A0A1R3HI50"/>
<comment type="caution">
    <text evidence="1">The sequence shown here is derived from an EMBL/GenBank/DDBJ whole genome shotgun (WGS) entry which is preliminary data.</text>
</comment>
<proteinExistence type="predicted"/>
<dbReference type="OrthoDB" id="2121326at2759"/>
<dbReference type="Proteomes" id="UP000187203">
    <property type="component" value="Unassembled WGS sequence"/>
</dbReference>